<dbReference type="EMBL" id="BAABIK010000029">
    <property type="protein sequence ID" value="GAA4953173.1"/>
    <property type="molecule type" value="Genomic_DNA"/>
</dbReference>
<gene>
    <name evidence="2" type="ORF">GCM10023224_42530</name>
</gene>
<dbReference type="InterPro" id="IPR000192">
    <property type="entry name" value="Aminotrans_V_dom"/>
</dbReference>
<comment type="caution">
    <text evidence="2">The sequence shown here is derived from an EMBL/GenBank/DDBJ whole genome shotgun (WGS) entry which is preliminary data.</text>
</comment>
<keyword evidence="2" id="KW-0808">Transferase</keyword>
<dbReference type="SUPFAM" id="SSF53383">
    <property type="entry name" value="PLP-dependent transferases"/>
    <property type="match status" value="1"/>
</dbReference>
<dbReference type="Proteomes" id="UP001499993">
    <property type="component" value="Unassembled WGS sequence"/>
</dbReference>
<keyword evidence="3" id="KW-1185">Reference proteome</keyword>
<dbReference type="Gene3D" id="3.90.1150.10">
    <property type="entry name" value="Aspartate Aminotransferase, domain 1"/>
    <property type="match status" value="1"/>
</dbReference>
<feature type="domain" description="Aminotransferase class V" evidence="1">
    <location>
        <begin position="70"/>
        <end position="306"/>
    </location>
</feature>
<protein>
    <submittedName>
        <fullName evidence="2">Aminotransferase class V-fold PLP-dependent enzyme</fullName>
    </submittedName>
</protein>
<evidence type="ECO:0000259" key="1">
    <source>
        <dbReference type="Pfam" id="PF00266"/>
    </source>
</evidence>
<organism evidence="2 3">
    <name type="scientific">Streptomonospora halophila</name>
    <dbReference type="NCBI Taxonomy" id="427369"/>
    <lineage>
        <taxon>Bacteria</taxon>
        <taxon>Bacillati</taxon>
        <taxon>Actinomycetota</taxon>
        <taxon>Actinomycetes</taxon>
        <taxon>Streptosporangiales</taxon>
        <taxon>Nocardiopsidaceae</taxon>
        <taxon>Streptomonospora</taxon>
    </lineage>
</organism>
<evidence type="ECO:0000313" key="3">
    <source>
        <dbReference type="Proteomes" id="UP001499993"/>
    </source>
</evidence>
<dbReference type="RefSeq" id="WP_345558406.1">
    <property type="nucleotide sequence ID" value="NZ_BAABIK010000029.1"/>
</dbReference>
<dbReference type="InterPro" id="IPR015422">
    <property type="entry name" value="PyrdxlP-dep_Trfase_small"/>
</dbReference>
<dbReference type="InterPro" id="IPR015424">
    <property type="entry name" value="PyrdxlP-dep_Trfase"/>
</dbReference>
<dbReference type="GO" id="GO:0008483">
    <property type="term" value="F:transaminase activity"/>
    <property type="evidence" value="ECO:0007669"/>
    <property type="project" value="UniProtKB-KW"/>
</dbReference>
<proteinExistence type="predicted"/>
<dbReference type="PANTHER" id="PTHR43586:SF21">
    <property type="entry name" value="PYRIDOXAL PHOSPHATE (PLP)-DEPENDENT ASPARTATE AMINOTRANSFERASE SUPERFAMILY"/>
    <property type="match status" value="1"/>
</dbReference>
<dbReference type="PANTHER" id="PTHR43586">
    <property type="entry name" value="CYSTEINE DESULFURASE"/>
    <property type="match status" value="1"/>
</dbReference>
<accession>A0ABP9GX98</accession>
<evidence type="ECO:0000313" key="2">
    <source>
        <dbReference type="EMBL" id="GAA4953173.1"/>
    </source>
</evidence>
<dbReference type="InterPro" id="IPR015421">
    <property type="entry name" value="PyrdxlP-dep_Trfase_major"/>
</dbReference>
<dbReference type="Gene3D" id="3.40.640.10">
    <property type="entry name" value="Type I PLP-dependent aspartate aminotransferase-like (Major domain)"/>
    <property type="match status" value="1"/>
</dbReference>
<keyword evidence="2" id="KW-0032">Aminotransferase</keyword>
<name>A0ABP9GX98_9ACTN</name>
<sequence length="383" mass="39330">MDTHDAADPGGSAEDLLPAHIAEHFGTAGTGTAFLNTGTYGLPPLAAHEEVLRAERDRAAGRLDLSVLDEAVSASRSAFAELMGLTPERVAVGSQASQFVGLAAASLPDGAEVVAVEGDFSSLLFPLLAQRERGVSVRLVPLADLAAAVRPTTDLVAVSAVQSADGAVAPLEDVLAAAAANGARTLVDATQAAGWLPLPADRIDLLVSCGYKWLLAPRGTCFLAGTPEALADLPPLAAGWYAGAEVWDSVYGGPLRLAADARRLDVSPVWTSWVGQAPALEFIADVGVEAVHRHNLALAARFRSGLGLERGDSAIVSLALPPGSAERLARAGVITSERAGRVRFCFHLSTTPADVDKAVEAVEEVKASGDAGAGEADESAEAV</sequence>
<dbReference type="Pfam" id="PF00266">
    <property type="entry name" value="Aminotran_5"/>
    <property type="match status" value="1"/>
</dbReference>
<reference evidence="3" key="1">
    <citation type="journal article" date="2019" name="Int. J. Syst. Evol. Microbiol.">
        <title>The Global Catalogue of Microorganisms (GCM) 10K type strain sequencing project: providing services to taxonomists for standard genome sequencing and annotation.</title>
        <authorList>
            <consortium name="The Broad Institute Genomics Platform"/>
            <consortium name="The Broad Institute Genome Sequencing Center for Infectious Disease"/>
            <person name="Wu L."/>
            <person name="Ma J."/>
        </authorList>
    </citation>
    <scope>NUCLEOTIDE SEQUENCE [LARGE SCALE GENOMIC DNA]</scope>
    <source>
        <strain evidence="3">JCM 18123</strain>
    </source>
</reference>